<evidence type="ECO:0000256" key="2">
    <source>
        <dbReference type="ARBA" id="ARBA00009533"/>
    </source>
</evidence>
<dbReference type="SUPFAM" id="SSF53383">
    <property type="entry name" value="PLP-dependent transferases"/>
    <property type="match status" value="1"/>
</dbReference>
<accession>A0ABT4W6M9</accession>
<keyword evidence="5 6" id="KW-0456">Lyase</keyword>
<evidence type="ECO:0000256" key="5">
    <source>
        <dbReference type="ARBA" id="ARBA00023239"/>
    </source>
</evidence>
<reference evidence="7 8" key="1">
    <citation type="submission" date="2023-01" db="EMBL/GenBank/DDBJ databases">
        <authorList>
            <person name="Yoon J.-W."/>
        </authorList>
    </citation>
    <scope>NUCLEOTIDE SEQUENCE [LARGE SCALE GENOMIC DNA]</scope>
    <source>
        <strain evidence="7 8">KMU-50</strain>
    </source>
</reference>
<keyword evidence="8" id="KW-1185">Reference proteome</keyword>
<sequence>MKHAYDFPTTTNPLDMAAAYAGTYRDNKTNLHPTATLAELRDAFGGDLPETGQSGEKVISDLIRAAEPGLVGTTQPGFYSWVMGGSHKTGVAADWLASIWGQNAGIYQCAPAASTAEEVACGWLLDVLDLPRDASVGVTTGATMAGFIGLAAARDEVLRRAGHDISKDGLQSAPPITVFVSEDTHVSNMAALRYLGFGSRNIERIPADDQGRIVVSDLAFRMNKIRGPKIMIATAGHINSGAFDNFDALAELAEEHDAWLHVDAAFGLWARASLVTRSLTHGIERADSWSTDGHKWLQIPFDSGFAIVKNKEAHRRAMDISASYLTATPDDGRTATHYNPELSRRARGFSIWATFKALGRKGVSDMVRNHCDCASLLAYKLERVPGVVIHNDVVLNQLVMSFDRGMGVEDTNRMTLKMEAALNADGKHFLRTAVWKGRTVLRVSIINAQTGPDHIQTLAAKINECWRQLRT</sequence>
<evidence type="ECO:0000256" key="6">
    <source>
        <dbReference type="RuleBase" id="RU000382"/>
    </source>
</evidence>
<evidence type="ECO:0000256" key="4">
    <source>
        <dbReference type="ARBA" id="ARBA00022898"/>
    </source>
</evidence>
<comment type="similarity">
    <text evidence="2 6">Belongs to the group II decarboxylase family.</text>
</comment>
<proteinExistence type="inferred from homology"/>
<dbReference type="RefSeq" id="WP_271055525.1">
    <property type="nucleotide sequence ID" value="NZ_JAQIIO010000017.1"/>
</dbReference>
<evidence type="ECO:0000313" key="8">
    <source>
        <dbReference type="Proteomes" id="UP001528040"/>
    </source>
</evidence>
<evidence type="ECO:0000313" key="7">
    <source>
        <dbReference type="EMBL" id="MDA5095815.1"/>
    </source>
</evidence>
<keyword evidence="4 6" id="KW-0663">Pyridoxal phosphate</keyword>
<evidence type="ECO:0000256" key="3">
    <source>
        <dbReference type="ARBA" id="ARBA00022793"/>
    </source>
</evidence>
<dbReference type="InterPro" id="IPR015422">
    <property type="entry name" value="PyrdxlP-dep_Trfase_small"/>
</dbReference>
<name>A0ABT4W6M9_9RHOB</name>
<dbReference type="InterPro" id="IPR010977">
    <property type="entry name" value="Aromatic_deC"/>
</dbReference>
<comment type="cofactor">
    <cofactor evidence="1 6">
        <name>pyridoxal 5'-phosphate</name>
        <dbReference type="ChEBI" id="CHEBI:597326"/>
    </cofactor>
</comment>
<dbReference type="Pfam" id="PF00282">
    <property type="entry name" value="Pyridoxal_deC"/>
    <property type="match status" value="1"/>
</dbReference>
<comment type="caution">
    <text evidence="7">The sequence shown here is derived from an EMBL/GenBank/DDBJ whole genome shotgun (WGS) entry which is preliminary data.</text>
</comment>
<dbReference type="PANTHER" id="PTHR11999">
    <property type="entry name" value="GROUP II PYRIDOXAL-5-PHOSPHATE DECARBOXYLASE"/>
    <property type="match status" value="1"/>
</dbReference>
<keyword evidence="3" id="KW-0210">Decarboxylase</keyword>
<dbReference type="InterPro" id="IPR015424">
    <property type="entry name" value="PyrdxlP-dep_Trfase"/>
</dbReference>
<gene>
    <name evidence="7" type="ORF">O2N63_17125</name>
</gene>
<dbReference type="PANTHER" id="PTHR11999:SF70">
    <property type="entry name" value="MIP05841P"/>
    <property type="match status" value="1"/>
</dbReference>
<dbReference type="InterPro" id="IPR002129">
    <property type="entry name" value="PyrdxlP-dep_de-COase"/>
</dbReference>
<dbReference type="Proteomes" id="UP001528040">
    <property type="component" value="Unassembled WGS sequence"/>
</dbReference>
<organism evidence="7 8">
    <name type="scientific">Aliiroseovarius salicola</name>
    <dbReference type="NCBI Taxonomy" id="3009082"/>
    <lineage>
        <taxon>Bacteria</taxon>
        <taxon>Pseudomonadati</taxon>
        <taxon>Pseudomonadota</taxon>
        <taxon>Alphaproteobacteria</taxon>
        <taxon>Rhodobacterales</taxon>
        <taxon>Paracoccaceae</taxon>
        <taxon>Aliiroseovarius</taxon>
    </lineage>
</organism>
<protein>
    <submittedName>
        <fullName evidence="7">Pyridoxal-dependent decarboxylase</fullName>
    </submittedName>
</protein>
<evidence type="ECO:0000256" key="1">
    <source>
        <dbReference type="ARBA" id="ARBA00001933"/>
    </source>
</evidence>
<dbReference type="Gene3D" id="3.90.1150.10">
    <property type="entry name" value="Aspartate Aminotransferase, domain 1"/>
    <property type="match status" value="1"/>
</dbReference>
<dbReference type="InterPro" id="IPR015421">
    <property type="entry name" value="PyrdxlP-dep_Trfase_major"/>
</dbReference>
<dbReference type="Gene3D" id="3.40.640.10">
    <property type="entry name" value="Type I PLP-dependent aspartate aminotransferase-like (Major domain)"/>
    <property type="match status" value="1"/>
</dbReference>
<dbReference type="EMBL" id="JAQIIO010000017">
    <property type="protein sequence ID" value="MDA5095815.1"/>
    <property type="molecule type" value="Genomic_DNA"/>
</dbReference>